<name>A0ABS0Y3G8_9HYPH</name>
<dbReference type="RefSeq" id="WP_199050077.1">
    <property type="nucleotide sequence ID" value="NZ_JAELXT010000017.1"/>
</dbReference>
<dbReference type="Pfam" id="PF03860">
    <property type="entry name" value="Csp"/>
    <property type="match status" value="1"/>
</dbReference>
<dbReference type="CDD" id="cd08026">
    <property type="entry name" value="DUF326"/>
    <property type="match status" value="1"/>
</dbReference>
<keyword evidence="2" id="KW-1185">Reference proteome</keyword>
<dbReference type="InterPro" id="IPR044543">
    <property type="entry name" value="YHJQ-like"/>
</dbReference>
<organism evidence="1 2">
    <name type="scientific">Microvirga splendida</name>
    <dbReference type="NCBI Taxonomy" id="2795727"/>
    <lineage>
        <taxon>Bacteria</taxon>
        <taxon>Pseudomonadati</taxon>
        <taxon>Pseudomonadota</taxon>
        <taxon>Alphaproteobacteria</taxon>
        <taxon>Hyphomicrobiales</taxon>
        <taxon>Methylobacteriaceae</taxon>
        <taxon>Microvirga</taxon>
    </lineage>
</organism>
<dbReference type="InterPro" id="IPR005560">
    <property type="entry name" value="Csp_YhjQ"/>
</dbReference>
<evidence type="ECO:0000313" key="2">
    <source>
        <dbReference type="Proteomes" id="UP000620670"/>
    </source>
</evidence>
<dbReference type="Gene3D" id="1.20.1270.360">
    <property type="match status" value="1"/>
</dbReference>
<comment type="caution">
    <text evidence="1">The sequence shown here is derived from an EMBL/GenBank/DDBJ whole genome shotgun (WGS) entry which is preliminary data.</text>
</comment>
<evidence type="ECO:0000313" key="1">
    <source>
        <dbReference type="EMBL" id="MBJ6126850.1"/>
    </source>
</evidence>
<dbReference type="EMBL" id="JAELXT010000017">
    <property type="protein sequence ID" value="MBJ6126850.1"/>
    <property type="molecule type" value="Genomic_DNA"/>
</dbReference>
<dbReference type="PANTHER" id="PTHR37310">
    <property type="entry name" value="CYTOPLASMIC PROTEIN-RELATED"/>
    <property type="match status" value="1"/>
</dbReference>
<proteinExistence type="predicted"/>
<gene>
    <name evidence="1" type="ORF">JAO75_15685</name>
</gene>
<dbReference type="PANTHER" id="PTHR37310:SF1">
    <property type="entry name" value="CYTOPLASMIC PROTEIN"/>
    <property type="match status" value="1"/>
</dbReference>
<accession>A0ABS0Y3G8</accession>
<protein>
    <submittedName>
        <fullName evidence="1">Four-helix bundle copper-binding protein</fullName>
    </submittedName>
</protein>
<sequence length="110" mass="12564">MHRMSPEMQSCIDECLRCYQSCYGMAMTHCLEQGGKHVEPEHFRLMMACAEICKASANFMLMNSPHHKHTCRECAEICEECARSCEQVGDMQDCVDACRRCAESCRRMAA</sequence>
<reference evidence="2" key="1">
    <citation type="submission" date="2020-12" db="EMBL/GenBank/DDBJ databases">
        <title>Hymenobacter sp.</title>
        <authorList>
            <person name="Kim M.K."/>
        </authorList>
    </citation>
    <scope>NUCLEOTIDE SEQUENCE [LARGE SCALE GENOMIC DNA]</scope>
    <source>
        <strain evidence="2">BT325</strain>
    </source>
</reference>
<dbReference type="Proteomes" id="UP000620670">
    <property type="component" value="Unassembled WGS sequence"/>
</dbReference>